<organism evidence="1 2">
    <name type="scientific">Bacteroides faecis</name>
    <dbReference type="NCBI Taxonomy" id="674529"/>
    <lineage>
        <taxon>Bacteria</taxon>
        <taxon>Pseudomonadati</taxon>
        <taxon>Bacteroidota</taxon>
        <taxon>Bacteroidia</taxon>
        <taxon>Bacteroidales</taxon>
        <taxon>Bacteroidaceae</taxon>
        <taxon>Bacteroides</taxon>
    </lineage>
</organism>
<dbReference type="AlphaFoldDB" id="A0AAW5NVS8"/>
<evidence type="ECO:0000313" key="2">
    <source>
        <dbReference type="Proteomes" id="UP001204548"/>
    </source>
</evidence>
<gene>
    <name evidence="1" type="ORF">NXW97_11165</name>
</gene>
<dbReference type="RefSeq" id="WP_032836874.1">
    <property type="nucleotide sequence ID" value="NZ_CAJTBQ010000052.1"/>
</dbReference>
<comment type="caution">
    <text evidence="1">The sequence shown here is derived from an EMBL/GenBank/DDBJ whole genome shotgun (WGS) entry which is preliminary data.</text>
</comment>
<dbReference type="Proteomes" id="UP001204548">
    <property type="component" value="Unassembled WGS sequence"/>
</dbReference>
<reference evidence="1" key="1">
    <citation type="submission" date="2022-08" db="EMBL/GenBank/DDBJ databases">
        <title>Genome Sequencing of Bacteroides fragilis Group Isolates with Nanopore Technology.</title>
        <authorList>
            <person name="Tisza M.J."/>
            <person name="Smith D."/>
            <person name="Dekker J.P."/>
        </authorList>
    </citation>
    <scope>NUCLEOTIDE SEQUENCE</scope>
    <source>
        <strain evidence="1">BFG-351</strain>
    </source>
</reference>
<dbReference type="EMBL" id="JANUTS010000001">
    <property type="protein sequence ID" value="MCS2792560.1"/>
    <property type="molecule type" value="Genomic_DNA"/>
</dbReference>
<accession>A0AAW5NVS8</accession>
<evidence type="ECO:0000313" key="1">
    <source>
        <dbReference type="EMBL" id="MCS2792560.1"/>
    </source>
</evidence>
<proteinExistence type="predicted"/>
<protein>
    <submittedName>
        <fullName evidence="1">Uncharacterized protein</fullName>
    </submittedName>
</protein>
<name>A0AAW5NVS8_9BACE</name>
<sequence>MEDNILLCNNFLSFNLRQTMNSTSDLLYNIQSLKQFQLNIDNIQRIKDGAQLQINMACLALLRQYILNEPVAGLILFRNLIRKYYPLSDEQVVKYENRIYTGVHKIVENNSFTIDPREWYYITNLSVLKRKGQEFTIDNRLYRVCYKRYNTTVKCYDMIPSTLISEISSLDDLRELKMDSRQIRLFHSNYNIDFHNIPQVCSDLAENEFTKWDWDLVSKIKGDVKSCVWLKDLLNNNGFFAQMGIGSIVETLTKLQNLLGMEYVITQDDLNEVIERYEKMGSRLYSYSPNISKEFIIEHQDDLDWLVLQRNPYVQWDLELINIFLRKCSKLVPENEMAKSLNGSCAMYSAINDFLNDLVLDDIEKLYEL</sequence>